<dbReference type="SUPFAM" id="SSF49785">
    <property type="entry name" value="Galactose-binding domain-like"/>
    <property type="match status" value="1"/>
</dbReference>
<dbReference type="EMBL" id="BQXS01012179">
    <property type="protein sequence ID" value="GKT20158.1"/>
    <property type="molecule type" value="Genomic_DNA"/>
</dbReference>
<accession>A0ABQ5JYZ4</accession>
<dbReference type="Pfam" id="PF00754">
    <property type="entry name" value="F5_F8_type_C"/>
    <property type="match status" value="1"/>
</dbReference>
<sequence length="142" mass="16660">MKNYSLKEFGASLKEFTSQYHHESRCINILLRDPGLCWFTSVFEPLPQHVVIDMGKEITMHKVGIFLHGENNQNPKRIKFEISKNMKEWKEIVESEVEWRGGDHMWGIPKDTTFEGRYCRYTIMENFGGSGAYTTKLYLFGK</sequence>
<organism evidence="2 3">
    <name type="scientific">Aduncisulcus paluster</name>
    <dbReference type="NCBI Taxonomy" id="2918883"/>
    <lineage>
        <taxon>Eukaryota</taxon>
        <taxon>Metamonada</taxon>
        <taxon>Carpediemonas-like organisms</taxon>
        <taxon>Aduncisulcus</taxon>
    </lineage>
</organism>
<name>A0ABQ5JYZ4_9EUKA</name>
<keyword evidence="3" id="KW-1185">Reference proteome</keyword>
<protein>
    <submittedName>
        <fullName evidence="2">F5/8 type C domain-containing protein</fullName>
    </submittedName>
</protein>
<dbReference type="PANTHER" id="PTHR40682">
    <property type="entry name" value="F5/8 TYPE C DOMAIN CONTAINING PROTEIN"/>
    <property type="match status" value="1"/>
</dbReference>
<dbReference type="Proteomes" id="UP001057375">
    <property type="component" value="Unassembled WGS sequence"/>
</dbReference>
<dbReference type="PANTHER" id="PTHR40682:SF1">
    <property type="entry name" value="CHROMOSOME UNDETERMINED SCAFFOLD_48, WHOLE GENOME SHOTGUN SEQUENCE"/>
    <property type="match status" value="1"/>
</dbReference>
<evidence type="ECO:0000313" key="3">
    <source>
        <dbReference type="Proteomes" id="UP001057375"/>
    </source>
</evidence>
<reference evidence="2" key="1">
    <citation type="submission" date="2022-03" db="EMBL/GenBank/DDBJ databases">
        <title>Draft genome sequence of Aduncisulcus paluster, a free-living microaerophilic Fornicata.</title>
        <authorList>
            <person name="Yuyama I."/>
            <person name="Kume K."/>
            <person name="Tamura T."/>
            <person name="Inagaki Y."/>
            <person name="Hashimoto T."/>
        </authorList>
    </citation>
    <scope>NUCLEOTIDE SEQUENCE</scope>
    <source>
        <strain evidence="2">NY0171</strain>
    </source>
</reference>
<comment type="caution">
    <text evidence="2">The sequence shown here is derived from an EMBL/GenBank/DDBJ whole genome shotgun (WGS) entry which is preliminary data.</text>
</comment>
<evidence type="ECO:0000259" key="1">
    <source>
        <dbReference type="Pfam" id="PF00754"/>
    </source>
</evidence>
<dbReference type="InterPro" id="IPR008979">
    <property type="entry name" value="Galactose-bd-like_sf"/>
</dbReference>
<evidence type="ECO:0000313" key="2">
    <source>
        <dbReference type="EMBL" id="GKT20158.1"/>
    </source>
</evidence>
<feature type="domain" description="F5/8 type C" evidence="1">
    <location>
        <begin position="45"/>
        <end position="125"/>
    </location>
</feature>
<proteinExistence type="predicted"/>
<dbReference type="InterPro" id="IPR000421">
    <property type="entry name" value="FA58C"/>
</dbReference>
<dbReference type="Gene3D" id="2.60.120.260">
    <property type="entry name" value="Galactose-binding domain-like"/>
    <property type="match status" value="1"/>
</dbReference>
<gene>
    <name evidence="2" type="ORF">ADUPG1_011673</name>
</gene>